<name>A0A8H5B6F8_9AGAR</name>
<organism evidence="1 2">
    <name type="scientific">Ephemerocybe angulata</name>
    <dbReference type="NCBI Taxonomy" id="980116"/>
    <lineage>
        <taxon>Eukaryota</taxon>
        <taxon>Fungi</taxon>
        <taxon>Dikarya</taxon>
        <taxon>Basidiomycota</taxon>
        <taxon>Agaricomycotina</taxon>
        <taxon>Agaricomycetes</taxon>
        <taxon>Agaricomycetidae</taxon>
        <taxon>Agaricales</taxon>
        <taxon>Agaricineae</taxon>
        <taxon>Psathyrellaceae</taxon>
        <taxon>Ephemerocybe</taxon>
    </lineage>
</organism>
<keyword evidence="2" id="KW-1185">Reference proteome</keyword>
<proteinExistence type="predicted"/>
<comment type="caution">
    <text evidence="1">The sequence shown here is derived from an EMBL/GenBank/DDBJ whole genome shotgun (WGS) entry which is preliminary data.</text>
</comment>
<reference evidence="1 2" key="1">
    <citation type="journal article" date="2020" name="ISME J.">
        <title>Uncovering the hidden diversity of litter-decomposition mechanisms in mushroom-forming fungi.</title>
        <authorList>
            <person name="Floudas D."/>
            <person name="Bentzer J."/>
            <person name="Ahren D."/>
            <person name="Johansson T."/>
            <person name="Persson P."/>
            <person name="Tunlid A."/>
        </authorList>
    </citation>
    <scope>NUCLEOTIDE SEQUENCE [LARGE SCALE GENOMIC DNA]</scope>
    <source>
        <strain evidence="1 2">CBS 175.51</strain>
    </source>
</reference>
<gene>
    <name evidence="1" type="ORF">D9611_003713</name>
</gene>
<evidence type="ECO:0000313" key="1">
    <source>
        <dbReference type="EMBL" id="KAF5317146.1"/>
    </source>
</evidence>
<dbReference type="Proteomes" id="UP000541558">
    <property type="component" value="Unassembled WGS sequence"/>
</dbReference>
<accession>A0A8H5B6F8</accession>
<dbReference type="EMBL" id="JAACJK010000219">
    <property type="protein sequence ID" value="KAF5317146.1"/>
    <property type="molecule type" value="Genomic_DNA"/>
</dbReference>
<dbReference type="AlphaFoldDB" id="A0A8H5B6F8"/>
<sequence>MAGRIFSGTIAWQPPDVFPAHTVPPRPVYPRDCSRKKKTKKKSALAPLHHDTTAVAAPTLESTAGTDAGVLGAIGNCKRADGTLIKAKRDQEYLRGRGRKDRGRIIIICRNTITSITTLILVPPPHTNPPRPTPTPARIAVRHPARSPSPSPTPSLSLALTPSIHSTIRQFTQNKQLAVLVLVSATPATLRPTIIHPVFRPSYVRRRRRPLPPPRSNSRLFTLPYAYPCGPNEPNPKIKLVLSVGE</sequence>
<protein>
    <submittedName>
        <fullName evidence="1">Uncharacterized protein</fullName>
    </submittedName>
</protein>
<evidence type="ECO:0000313" key="2">
    <source>
        <dbReference type="Proteomes" id="UP000541558"/>
    </source>
</evidence>